<evidence type="ECO:0000256" key="2">
    <source>
        <dbReference type="SAM" id="SignalP"/>
    </source>
</evidence>
<protein>
    <recommendedName>
        <fullName evidence="5">LPS-assembly protein</fullName>
    </recommendedName>
</protein>
<accession>A0A1I1XE11</accession>
<evidence type="ECO:0000256" key="1">
    <source>
        <dbReference type="SAM" id="MobiDB-lite"/>
    </source>
</evidence>
<reference evidence="3 4" key="1">
    <citation type="submission" date="2016-10" db="EMBL/GenBank/DDBJ databases">
        <authorList>
            <person name="de Groot N.N."/>
        </authorList>
    </citation>
    <scope>NUCLEOTIDE SEQUENCE [LARGE SCALE GENOMIC DNA]</scope>
    <source>
        <strain evidence="3 4">DSM 9236</strain>
    </source>
</reference>
<dbReference type="EMBL" id="FONL01000001">
    <property type="protein sequence ID" value="SFE05572.1"/>
    <property type="molecule type" value="Genomic_DNA"/>
</dbReference>
<dbReference type="Gene3D" id="2.60.450.10">
    <property type="entry name" value="Lipopolysaccharide (LPS) transport protein A like domain"/>
    <property type="match status" value="1"/>
</dbReference>
<name>A0A1I1XE11_9FIRM</name>
<dbReference type="STRING" id="1123323.SAMN05216245_101196"/>
<feature type="chain" id="PRO_5011458431" description="LPS-assembly protein" evidence="2">
    <location>
        <begin position="23"/>
        <end position="709"/>
    </location>
</feature>
<sequence length="709" mass="80770">MKKQIMASVLLASMMFSVSGYADNELMSDGNDSYDKYKSPLEQSYGPIVNDQPKAESADDSEDFARIAGQLTERVVSKIDVSGQKAAGSEVPAVHEPDVATVNEAKNRKEPEPDVVDAAKKAVLEKADRQAEEVLSETDDNFEPALDKEYPGYEYQARRQIKSFSEPGNVKNDLQQNRNTELESPGLKNTGEPGLSASGSKVKRTGAMASLAGNESKPISSYKKGKKNGDKKGAQKLPLIIKGNDARYSSESGDFIIEGNVTLEQGATKMYSSKAVGNEKTGDIWLLEGGTVQEPTNTVYSRWAHYNYNKETGELLHIKGASRSAGSSRKFDYYEAPHGIIENGMMIIDQGGMTTRCPAVKHPPCLSVKAKTITIIPNDRIIARKVQVFVKGKHIYSRDVWINDLQKKASQISPHVGWDDERGWYASLEYSRPIGNPLLKNPTTFYMEQIYYSKSKYKPFYGIRHDEKDFYVRVNSGYIYDSDNDLIDEGIWLRKKIDWGLYLKPHRIAKGLPLSVDGYITHGLWKYTHRDWESWHTDKAVYLRHDRFYPLGGKKLYMDLMVGRRWGRESYGNFSKRVNRVNRRYGNNLSTNILHGTVGYRFSDKWNIWTTYHHEHKTSRVFSKGQPNYAKDWSIGVSWKPDKHNSFTVVNHRNMDRGTQDSSLATQGNYSTTVSWNHRFCCEVLSVSYQRKHYSRKNEWTVKFELLNW</sequence>
<dbReference type="RefSeq" id="WP_093912396.1">
    <property type="nucleotide sequence ID" value="NZ_FONL01000001.1"/>
</dbReference>
<organism evidence="3 4">
    <name type="scientific">Succiniclasticum ruminis DSM 9236</name>
    <dbReference type="NCBI Taxonomy" id="1123323"/>
    <lineage>
        <taxon>Bacteria</taxon>
        <taxon>Bacillati</taxon>
        <taxon>Bacillota</taxon>
        <taxon>Negativicutes</taxon>
        <taxon>Acidaminococcales</taxon>
        <taxon>Acidaminococcaceae</taxon>
        <taxon>Succiniclasticum</taxon>
    </lineage>
</organism>
<dbReference type="AlphaFoldDB" id="A0A1I1XE11"/>
<evidence type="ECO:0000313" key="4">
    <source>
        <dbReference type="Proteomes" id="UP000198896"/>
    </source>
</evidence>
<dbReference type="OrthoDB" id="1629906at2"/>
<keyword evidence="4" id="KW-1185">Reference proteome</keyword>
<gene>
    <name evidence="3" type="ORF">SAMN05216245_101196</name>
</gene>
<proteinExistence type="predicted"/>
<evidence type="ECO:0000313" key="3">
    <source>
        <dbReference type="EMBL" id="SFE05572.1"/>
    </source>
</evidence>
<feature type="signal peptide" evidence="2">
    <location>
        <begin position="1"/>
        <end position="22"/>
    </location>
</feature>
<evidence type="ECO:0008006" key="5">
    <source>
        <dbReference type="Google" id="ProtNLM"/>
    </source>
</evidence>
<feature type="region of interest" description="Disordered" evidence="1">
    <location>
        <begin position="37"/>
        <end position="59"/>
    </location>
</feature>
<feature type="region of interest" description="Disordered" evidence="1">
    <location>
        <begin position="130"/>
        <end position="236"/>
    </location>
</feature>
<keyword evidence="2" id="KW-0732">Signal</keyword>
<dbReference type="Proteomes" id="UP000198896">
    <property type="component" value="Unassembled WGS sequence"/>
</dbReference>